<feature type="region of interest" description="Disordered" evidence="1">
    <location>
        <begin position="1"/>
        <end position="23"/>
    </location>
</feature>
<proteinExistence type="predicted"/>
<dbReference type="RefSeq" id="WP_141857367.1">
    <property type="nucleotide sequence ID" value="NZ_BAAAKA010000004.1"/>
</dbReference>
<organism evidence="2 3">
    <name type="scientific">Kribbella jejuensis</name>
    <dbReference type="NCBI Taxonomy" id="236068"/>
    <lineage>
        <taxon>Bacteria</taxon>
        <taxon>Bacillati</taxon>
        <taxon>Actinomycetota</taxon>
        <taxon>Actinomycetes</taxon>
        <taxon>Propionibacteriales</taxon>
        <taxon>Kribbellaceae</taxon>
        <taxon>Kribbella</taxon>
    </lineage>
</organism>
<keyword evidence="3" id="KW-1185">Reference proteome</keyword>
<accession>A0A542EVQ5</accession>
<gene>
    <name evidence="2" type="ORF">FB475_3592</name>
</gene>
<comment type="caution">
    <text evidence="2">The sequence shown here is derived from an EMBL/GenBank/DDBJ whole genome shotgun (WGS) entry which is preliminary data.</text>
</comment>
<evidence type="ECO:0000313" key="3">
    <source>
        <dbReference type="Proteomes" id="UP000316298"/>
    </source>
</evidence>
<name>A0A542EVQ5_9ACTN</name>
<reference evidence="2 3" key="1">
    <citation type="submission" date="2019-06" db="EMBL/GenBank/DDBJ databases">
        <title>Sequencing the genomes of 1000 actinobacteria strains.</title>
        <authorList>
            <person name="Klenk H.-P."/>
        </authorList>
    </citation>
    <scope>NUCLEOTIDE SEQUENCE [LARGE SCALE GENOMIC DNA]</scope>
    <source>
        <strain evidence="2 3">DSM 17305</strain>
    </source>
</reference>
<sequence>MQNQIGSEPRTRPAAGSCSPPVLTDGPYAESKEYCLSSASLWHRVLPDGAVRTPAQVLAEERRHVRRPSTQYLALIRRTAAVVD</sequence>
<evidence type="ECO:0000256" key="1">
    <source>
        <dbReference type="SAM" id="MobiDB-lite"/>
    </source>
</evidence>
<dbReference type="EMBL" id="VFMM01000001">
    <property type="protein sequence ID" value="TQJ19425.1"/>
    <property type="molecule type" value="Genomic_DNA"/>
</dbReference>
<evidence type="ECO:0000313" key="2">
    <source>
        <dbReference type="EMBL" id="TQJ19425.1"/>
    </source>
</evidence>
<protein>
    <submittedName>
        <fullName evidence="2">Uncharacterized protein</fullName>
    </submittedName>
</protein>
<dbReference type="Proteomes" id="UP000316298">
    <property type="component" value="Unassembled WGS sequence"/>
</dbReference>
<dbReference type="AlphaFoldDB" id="A0A542EVQ5"/>